<dbReference type="InterPro" id="IPR000182">
    <property type="entry name" value="GNAT_dom"/>
</dbReference>
<name>A0A370L9G6_9HYPH</name>
<keyword evidence="2" id="KW-0808">Transferase</keyword>
<dbReference type="Proteomes" id="UP000255207">
    <property type="component" value="Unassembled WGS sequence"/>
</dbReference>
<dbReference type="OrthoDB" id="8453373at2"/>
<dbReference type="AlphaFoldDB" id="A0A370L9G6"/>
<dbReference type="InterPro" id="IPR016181">
    <property type="entry name" value="Acyl_CoA_acyltransferase"/>
</dbReference>
<reference evidence="3" key="1">
    <citation type="submission" date="2018-07" db="EMBL/GenBank/DDBJ databases">
        <authorList>
            <person name="Safronova V.I."/>
            <person name="Chirak E.R."/>
            <person name="Sazanova A.L."/>
        </authorList>
    </citation>
    <scope>NUCLEOTIDE SEQUENCE [LARGE SCALE GENOMIC DNA]</scope>
    <source>
        <strain evidence="3">RCAM04685</strain>
    </source>
</reference>
<keyword evidence="3" id="KW-1185">Reference proteome</keyword>
<dbReference type="EMBL" id="QQTP01000002">
    <property type="protein sequence ID" value="RDJ27947.1"/>
    <property type="molecule type" value="Genomic_DNA"/>
</dbReference>
<sequence>MPVRDDLAGRRLRRRRPNLPRYTAPTKERPMRNGILDGDERLRSMLANCRQYWLNYGYELSRDGDITLYSTGVRHPQLNGVMAIEGQDMDALIGEARQRLAGHPSVWWIGPDSRGGAADAILSNGGIRRATMPVYAVDLADLPDLVLPAGVTIEEVSGEAGVADWTACFAPSMGVPTEEIEKMTRVEIARRDEPGKFVRFAAKIDGKTVGTSALLDSHGVAGIYLCSTLDGYRRRGICTALTLRAAATGLERGLRTGTLQASPMGEPVYRKLGFQKAAEYSGFVF</sequence>
<dbReference type="InterPro" id="IPR051554">
    <property type="entry name" value="Acetyltransferase_Eis"/>
</dbReference>
<accession>A0A370L9G6</accession>
<dbReference type="GO" id="GO:0030649">
    <property type="term" value="P:aminoglycoside antibiotic catabolic process"/>
    <property type="evidence" value="ECO:0007669"/>
    <property type="project" value="TreeGrafter"/>
</dbReference>
<dbReference type="GO" id="GO:0034069">
    <property type="term" value="F:aminoglycoside N-acetyltransferase activity"/>
    <property type="evidence" value="ECO:0007669"/>
    <property type="project" value="TreeGrafter"/>
</dbReference>
<proteinExistence type="predicted"/>
<dbReference type="PANTHER" id="PTHR37817:SF1">
    <property type="entry name" value="N-ACETYLTRANSFERASE EIS"/>
    <property type="match status" value="1"/>
</dbReference>
<gene>
    <name evidence="2" type="ORF">DWE98_04905</name>
</gene>
<dbReference type="PROSITE" id="PS51186">
    <property type="entry name" value="GNAT"/>
    <property type="match status" value="1"/>
</dbReference>
<protein>
    <submittedName>
        <fullName evidence="2">GNAT family N-acetyltransferase</fullName>
    </submittedName>
</protein>
<feature type="domain" description="N-acetyltransferase" evidence="1">
    <location>
        <begin position="151"/>
        <end position="285"/>
    </location>
</feature>
<dbReference type="Gene3D" id="3.40.630.30">
    <property type="match status" value="1"/>
</dbReference>
<organism evidence="2 3">
    <name type="scientific">Bosea caraganae</name>
    <dbReference type="NCBI Taxonomy" id="2763117"/>
    <lineage>
        <taxon>Bacteria</taxon>
        <taxon>Pseudomonadati</taxon>
        <taxon>Pseudomonadota</taxon>
        <taxon>Alphaproteobacteria</taxon>
        <taxon>Hyphomicrobiales</taxon>
        <taxon>Boseaceae</taxon>
        <taxon>Bosea</taxon>
    </lineage>
</organism>
<dbReference type="PANTHER" id="PTHR37817">
    <property type="entry name" value="N-ACETYLTRANSFERASE EIS"/>
    <property type="match status" value="1"/>
</dbReference>
<comment type="caution">
    <text evidence="2">The sequence shown here is derived from an EMBL/GenBank/DDBJ whole genome shotgun (WGS) entry which is preliminary data.</text>
</comment>
<evidence type="ECO:0000313" key="3">
    <source>
        <dbReference type="Proteomes" id="UP000255207"/>
    </source>
</evidence>
<dbReference type="Pfam" id="PF13673">
    <property type="entry name" value="Acetyltransf_10"/>
    <property type="match status" value="1"/>
</dbReference>
<evidence type="ECO:0000313" key="2">
    <source>
        <dbReference type="EMBL" id="RDJ27947.1"/>
    </source>
</evidence>
<dbReference type="SUPFAM" id="SSF55729">
    <property type="entry name" value="Acyl-CoA N-acyltransferases (Nat)"/>
    <property type="match status" value="1"/>
</dbReference>
<evidence type="ECO:0000259" key="1">
    <source>
        <dbReference type="PROSITE" id="PS51186"/>
    </source>
</evidence>